<proteinExistence type="predicted"/>
<dbReference type="Proteomes" id="UP000006468">
    <property type="component" value="Chromosome"/>
</dbReference>
<sequence length="84" mass="8808">MLISGNKNAGHDDGIHHCAGDVLARNTCIVTNETPCRYCNIAMRMLGCALARTAGAAGGHVRNGRASAMVGCGTHFEKVNPIRT</sequence>
<gene>
    <name evidence="1" type="ORF">GXY_14527</name>
</gene>
<dbReference type="AlphaFoldDB" id="D5QIC4"/>
<protein>
    <submittedName>
        <fullName evidence="1">Uncharacterized protein</fullName>
    </submittedName>
</protein>
<organism evidence="1 2">
    <name type="scientific">Novacetimonas hansenii ATCC 23769</name>
    <dbReference type="NCBI Taxonomy" id="714995"/>
    <lineage>
        <taxon>Bacteria</taxon>
        <taxon>Pseudomonadati</taxon>
        <taxon>Pseudomonadota</taxon>
        <taxon>Alphaproteobacteria</taxon>
        <taxon>Acetobacterales</taxon>
        <taxon>Acetobacteraceae</taxon>
        <taxon>Novacetimonas</taxon>
    </lineage>
</organism>
<dbReference type="EMBL" id="ADTV01000058">
    <property type="protein sequence ID" value="EFG83199.1"/>
    <property type="molecule type" value="Genomic_DNA"/>
</dbReference>
<evidence type="ECO:0000313" key="1">
    <source>
        <dbReference type="EMBL" id="EFG83199.1"/>
    </source>
</evidence>
<evidence type="ECO:0000313" key="2">
    <source>
        <dbReference type="Proteomes" id="UP000006468"/>
    </source>
</evidence>
<reference evidence="1 2" key="1">
    <citation type="journal article" date="2010" name="J. Bacteriol.">
        <title>Genome sequence of a cellulose-producing bacterium, Gluconacetobacter hansenii ATCC 23769.</title>
        <authorList>
            <person name="Iyer P.R."/>
            <person name="Geib S.M."/>
            <person name="Catchmark J."/>
            <person name="Kao T.H."/>
            <person name="Tien M."/>
        </authorList>
    </citation>
    <scope>NUCLEOTIDE SEQUENCE [LARGE SCALE GENOMIC DNA]</scope>
    <source>
        <strain evidence="1 2">ATCC 23769</strain>
    </source>
</reference>
<comment type="caution">
    <text evidence="1">The sequence shown here is derived from an EMBL/GenBank/DDBJ whole genome shotgun (WGS) entry which is preliminary data.</text>
</comment>
<dbReference type="HOGENOM" id="CLU_2523212_0_0_5"/>
<name>D5QIC4_NOVHA</name>
<accession>D5QIC4</accession>